<dbReference type="PANTHER" id="PTHR42953">
    <property type="entry name" value="HIGH-AFFINITY ZINC UPTAKE SYSTEM PROTEIN ZNUA-RELATED"/>
    <property type="match status" value="1"/>
</dbReference>
<name>D0LZF4_HALO1</name>
<dbReference type="InterPro" id="IPR050492">
    <property type="entry name" value="Bact_metal-bind_prot9"/>
</dbReference>
<dbReference type="HOGENOM" id="CLU_016838_1_2_7"/>
<gene>
    <name evidence="2" type="ordered locus">Hoch_3917</name>
</gene>
<evidence type="ECO:0000313" key="3">
    <source>
        <dbReference type="Proteomes" id="UP000001880"/>
    </source>
</evidence>
<organism evidence="2 3">
    <name type="scientific">Haliangium ochraceum (strain DSM 14365 / JCM 11303 / SMP-2)</name>
    <dbReference type="NCBI Taxonomy" id="502025"/>
    <lineage>
        <taxon>Bacteria</taxon>
        <taxon>Pseudomonadati</taxon>
        <taxon>Myxococcota</taxon>
        <taxon>Polyangia</taxon>
        <taxon>Haliangiales</taxon>
        <taxon>Kofleriaceae</taxon>
        <taxon>Haliangium</taxon>
    </lineage>
</organism>
<dbReference type="Proteomes" id="UP000001880">
    <property type="component" value="Chromosome"/>
</dbReference>
<protein>
    <submittedName>
        <fullName evidence="2">Periplasmic solute binding protein</fullName>
    </submittedName>
</protein>
<dbReference type="GO" id="GO:0046872">
    <property type="term" value="F:metal ion binding"/>
    <property type="evidence" value="ECO:0007669"/>
    <property type="project" value="InterPro"/>
</dbReference>
<feature type="chain" id="PRO_5003010636" evidence="1">
    <location>
        <begin position="28"/>
        <end position="309"/>
    </location>
</feature>
<dbReference type="PANTHER" id="PTHR42953:SF2">
    <property type="entry name" value="ADHESION PROTEIN"/>
    <property type="match status" value="1"/>
</dbReference>
<keyword evidence="3" id="KW-1185">Reference proteome</keyword>
<sequence>MMHRIIPRALLPLLLAAAALWPASARADVDIVASVPDLAALAHAIAGSHGKVQALSLPTQDPHWVDAKPSLALQVNRADLLIAVGMELEVGWLPKLQTGSRNPKVQRGAAGFLECSAFVDALERPTGPIDRSMGDIHPGGNPHYLLDPRRAVDCARGIAERLAELDPANAGAYRKNLATFTAALAAKRTEWERRLSAYRGAPIVTYHKSWVYLSDWLGFDEVGYLEPKPGIAPTPTHVAQLIARARLRKVGLLLQESYYPSNTGKLVAGKIGARLLVLPAATNTARGQSYIAHIDELVSAIERALGSKS</sequence>
<dbReference type="InterPro" id="IPR006127">
    <property type="entry name" value="ZnuA-like"/>
</dbReference>
<keyword evidence="1" id="KW-0732">Signal</keyword>
<evidence type="ECO:0000256" key="1">
    <source>
        <dbReference type="SAM" id="SignalP"/>
    </source>
</evidence>
<dbReference type="KEGG" id="hoh:Hoch_3917"/>
<dbReference type="Gene3D" id="3.40.50.1980">
    <property type="entry name" value="Nitrogenase molybdenum iron protein domain"/>
    <property type="match status" value="2"/>
</dbReference>
<dbReference type="SUPFAM" id="SSF53807">
    <property type="entry name" value="Helical backbone' metal receptor"/>
    <property type="match status" value="1"/>
</dbReference>
<dbReference type="RefSeq" id="WP_012829015.1">
    <property type="nucleotide sequence ID" value="NC_013440.1"/>
</dbReference>
<accession>D0LZF4</accession>
<dbReference type="eggNOG" id="COG0803">
    <property type="taxonomic scope" value="Bacteria"/>
</dbReference>
<dbReference type="AlphaFoldDB" id="D0LZF4"/>
<dbReference type="Pfam" id="PF01297">
    <property type="entry name" value="ZnuA"/>
    <property type="match status" value="1"/>
</dbReference>
<dbReference type="GO" id="GO:0030001">
    <property type="term" value="P:metal ion transport"/>
    <property type="evidence" value="ECO:0007669"/>
    <property type="project" value="InterPro"/>
</dbReference>
<dbReference type="STRING" id="502025.Hoch_3917"/>
<feature type="signal peptide" evidence="1">
    <location>
        <begin position="1"/>
        <end position="27"/>
    </location>
</feature>
<proteinExistence type="predicted"/>
<evidence type="ECO:0000313" key="2">
    <source>
        <dbReference type="EMBL" id="ACY16416.1"/>
    </source>
</evidence>
<dbReference type="EMBL" id="CP001804">
    <property type="protein sequence ID" value="ACY16416.1"/>
    <property type="molecule type" value="Genomic_DNA"/>
</dbReference>
<reference evidence="2 3" key="1">
    <citation type="journal article" date="2010" name="Stand. Genomic Sci.">
        <title>Complete genome sequence of Haliangium ochraceum type strain (SMP-2).</title>
        <authorList>
            <consortium name="US DOE Joint Genome Institute (JGI-PGF)"/>
            <person name="Ivanova N."/>
            <person name="Daum C."/>
            <person name="Lang E."/>
            <person name="Abt B."/>
            <person name="Kopitz M."/>
            <person name="Saunders E."/>
            <person name="Lapidus A."/>
            <person name="Lucas S."/>
            <person name="Glavina Del Rio T."/>
            <person name="Nolan M."/>
            <person name="Tice H."/>
            <person name="Copeland A."/>
            <person name="Cheng J.F."/>
            <person name="Chen F."/>
            <person name="Bruce D."/>
            <person name="Goodwin L."/>
            <person name="Pitluck S."/>
            <person name="Mavromatis K."/>
            <person name="Pati A."/>
            <person name="Mikhailova N."/>
            <person name="Chen A."/>
            <person name="Palaniappan K."/>
            <person name="Land M."/>
            <person name="Hauser L."/>
            <person name="Chang Y.J."/>
            <person name="Jeffries C.D."/>
            <person name="Detter J.C."/>
            <person name="Brettin T."/>
            <person name="Rohde M."/>
            <person name="Goker M."/>
            <person name="Bristow J."/>
            <person name="Markowitz V."/>
            <person name="Eisen J.A."/>
            <person name="Hugenholtz P."/>
            <person name="Kyrpides N.C."/>
            <person name="Klenk H.P."/>
        </authorList>
    </citation>
    <scope>NUCLEOTIDE SEQUENCE [LARGE SCALE GENOMIC DNA]</scope>
    <source>
        <strain evidence="3">DSM 14365 / CIP 107738 / JCM 11303 / AJ 13395 / SMP-2</strain>
    </source>
</reference>